<dbReference type="GO" id="GO:0003723">
    <property type="term" value="F:RNA binding"/>
    <property type="evidence" value="ECO:0007669"/>
    <property type="project" value="UniProtKB-UniRule"/>
</dbReference>
<evidence type="ECO:0000259" key="5">
    <source>
        <dbReference type="PROSITE" id="PS50102"/>
    </source>
</evidence>
<name>K1WTT6_MARBU</name>
<dbReference type="SMART" id="SM00360">
    <property type="entry name" value="RRM"/>
    <property type="match status" value="2"/>
</dbReference>
<evidence type="ECO:0000256" key="3">
    <source>
        <dbReference type="PROSITE-ProRule" id="PRU00176"/>
    </source>
</evidence>
<dbReference type="EMBL" id="JH921428">
    <property type="protein sequence ID" value="EKD21055.1"/>
    <property type="molecule type" value="Genomic_DNA"/>
</dbReference>
<keyword evidence="7" id="KW-1185">Reference proteome</keyword>
<feature type="domain" description="RRM" evidence="5">
    <location>
        <begin position="231"/>
        <end position="308"/>
    </location>
</feature>
<dbReference type="PROSITE" id="PS50102">
    <property type="entry name" value="RRM"/>
    <property type="match status" value="2"/>
</dbReference>
<dbReference type="OrthoDB" id="6730379at2759"/>
<feature type="compositionally biased region" description="Gly residues" evidence="4">
    <location>
        <begin position="182"/>
        <end position="211"/>
    </location>
</feature>
<dbReference type="Pfam" id="PF00076">
    <property type="entry name" value="RRM_1"/>
    <property type="match status" value="2"/>
</dbReference>
<dbReference type="STRING" id="1072389.K1WTT6"/>
<feature type="domain" description="RRM" evidence="5">
    <location>
        <begin position="324"/>
        <end position="402"/>
    </location>
</feature>
<dbReference type="AlphaFoldDB" id="K1WTT6"/>
<evidence type="ECO:0000256" key="1">
    <source>
        <dbReference type="ARBA" id="ARBA00022737"/>
    </source>
</evidence>
<dbReference type="InParanoid" id="K1WTT6"/>
<dbReference type="eggNOG" id="KOG0118">
    <property type="taxonomic scope" value="Eukaryota"/>
</dbReference>
<feature type="region of interest" description="Disordered" evidence="4">
    <location>
        <begin position="130"/>
        <end position="215"/>
    </location>
</feature>
<keyword evidence="1" id="KW-0677">Repeat</keyword>
<dbReference type="SUPFAM" id="SSF54928">
    <property type="entry name" value="RNA-binding domain, RBD"/>
    <property type="match status" value="2"/>
</dbReference>
<evidence type="ECO:0000256" key="4">
    <source>
        <dbReference type="SAM" id="MobiDB-lite"/>
    </source>
</evidence>
<feature type="compositionally biased region" description="Basic and acidic residues" evidence="4">
    <location>
        <begin position="157"/>
        <end position="167"/>
    </location>
</feature>
<sequence>MQNGKEVEGSKQTSGLRFFAIWLSQNPEGEEKKKLRASASIPPQPNTLNTTTDFENYIDKSCHYHLSSCTHLIKRTAFRAASAAPQIQARSLTSAPSPFALRNKTQAAISQFQVAARKFSDDAENAVKRAMEAASAPEGSNTYTGGNAGGFGGYPPREPRQYEDRRGSGSYGGDRGGREPYGRGGYGGGRGGRGGYGGDRPSYGGRGGGGSSYADRTRPAYPERVLPAPSNSIYVGNLLFDITQEDIQREFESFGPIKSVTIASDNRGLSKGFGYVEFESIEQATAAIEGKNQAVLEGRRLVVNYMNKSQRSPAGAEPVNEPSKTLFIGNLAFEMSDADLNKLFRDIRNVIDVRVAIDRRTGQPRGFAHADFVDVESAIKGKDALLGKEVYGRTLRIDFSAGIRDRRGDGTPPRDTRVDAPGGAEE</sequence>
<protein>
    <submittedName>
        <fullName evidence="6">RNA binding domain containing protein</fullName>
    </submittedName>
</protein>
<dbReference type="Gene3D" id="3.30.70.330">
    <property type="match status" value="2"/>
</dbReference>
<evidence type="ECO:0000256" key="2">
    <source>
        <dbReference type="ARBA" id="ARBA00022884"/>
    </source>
</evidence>
<reference evidence="6 7" key="1">
    <citation type="journal article" date="2012" name="BMC Genomics">
        <title>Sequencing the genome of Marssonina brunnea reveals fungus-poplar co-evolution.</title>
        <authorList>
            <person name="Zhu S."/>
            <person name="Cao Y.-Z."/>
            <person name="Jiang C."/>
            <person name="Tan B.-Y."/>
            <person name="Wang Z."/>
            <person name="Feng S."/>
            <person name="Zhang L."/>
            <person name="Su X.-H."/>
            <person name="Brejova B."/>
            <person name="Vinar T."/>
            <person name="Xu M."/>
            <person name="Wang M.-X."/>
            <person name="Zhang S.-G."/>
            <person name="Huang M.-R."/>
            <person name="Wu R."/>
            <person name="Zhou Y."/>
        </authorList>
    </citation>
    <scope>NUCLEOTIDE SEQUENCE [LARGE SCALE GENOMIC DNA]</scope>
    <source>
        <strain evidence="6 7">MB_m1</strain>
    </source>
</reference>
<evidence type="ECO:0000313" key="7">
    <source>
        <dbReference type="Proteomes" id="UP000006753"/>
    </source>
</evidence>
<feature type="region of interest" description="Disordered" evidence="4">
    <location>
        <begin position="403"/>
        <end position="426"/>
    </location>
</feature>
<gene>
    <name evidence="6" type="ORF">MBM_00168</name>
</gene>
<dbReference type="CDD" id="cd00590">
    <property type="entry name" value="RRM_SF"/>
    <property type="match status" value="1"/>
</dbReference>
<evidence type="ECO:0000313" key="6">
    <source>
        <dbReference type="EMBL" id="EKD21055.1"/>
    </source>
</evidence>
<keyword evidence="2 3" id="KW-0694">RNA-binding</keyword>
<proteinExistence type="predicted"/>
<dbReference type="PANTHER" id="PTHR23236:SF119">
    <property type="entry name" value="NUCLEAR RNA-BINDING PROTEIN SART-3"/>
    <property type="match status" value="1"/>
</dbReference>
<accession>K1WTT6</accession>
<dbReference type="InterPro" id="IPR000504">
    <property type="entry name" value="RRM_dom"/>
</dbReference>
<dbReference type="HOGENOM" id="CLU_012062_15_0_1"/>
<dbReference type="PANTHER" id="PTHR23236">
    <property type="entry name" value="EUKARYOTIC TRANSLATION INITIATION FACTOR 4B/4H"/>
    <property type="match status" value="1"/>
</dbReference>
<organism evidence="6 7">
    <name type="scientific">Marssonina brunnea f. sp. multigermtubi (strain MB_m1)</name>
    <name type="common">Marssonina leaf spot fungus</name>
    <dbReference type="NCBI Taxonomy" id="1072389"/>
    <lineage>
        <taxon>Eukaryota</taxon>
        <taxon>Fungi</taxon>
        <taxon>Dikarya</taxon>
        <taxon>Ascomycota</taxon>
        <taxon>Pezizomycotina</taxon>
        <taxon>Leotiomycetes</taxon>
        <taxon>Helotiales</taxon>
        <taxon>Drepanopezizaceae</taxon>
        <taxon>Drepanopeziza</taxon>
    </lineage>
</organism>
<feature type="compositionally biased region" description="Basic and acidic residues" evidence="4">
    <location>
        <begin position="403"/>
        <end position="418"/>
    </location>
</feature>
<dbReference type="Proteomes" id="UP000006753">
    <property type="component" value="Unassembled WGS sequence"/>
</dbReference>
<dbReference type="InterPro" id="IPR012677">
    <property type="entry name" value="Nucleotide-bd_a/b_plait_sf"/>
</dbReference>
<dbReference type="InterPro" id="IPR035979">
    <property type="entry name" value="RBD_domain_sf"/>
</dbReference>
<dbReference type="KEGG" id="mbe:MBM_00168"/>